<organism evidence="3 4">
    <name type="scientific">Desulfotruncus arcticus DSM 17038</name>
    <dbReference type="NCBI Taxonomy" id="1121424"/>
    <lineage>
        <taxon>Bacteria</taxon>
        <taxon>Bacillati</taxon>
        <taxon>Bacillota</taxon>
        <taxon>Clostridia</taxon>
        <taxon>Eubacteriales</taxon>
        <taxon>Desulfallaceae</taxon>
        <taxon>Desulfotruncus</taxon>
    </lineage>
</organism>
<comment type="similarity">
    <text evidence="1 2">Belongs to the phD/YefM antitoxin family.</text>
</comment>
<dbReference type="SUPFAM" id="SSF143120">
    <property type="entry name" value="YefM-like"/>
    <property type="match status" value="1"/>
</dbReference>
<evidence type="ECO:0000313" key="3">
    <source>
        <dbReference type="EMBL" id="SFH27793.1"/>
    </source>
</evidence>
<evidence type="ECO:0000256" key="1">
    <source>
        <dbReference type="ARBA" id="ARBA00009981"/>
    </source>
</evidence>
<keyword evidence="4" id="KW-1185">Reference proteome</keyword>
<accession>A0A1I2YQ38</accession>
<dbReference type="NCBIfam" id="TIGR01552">
    <property type="entry name" value="phd_fam"/>
    <property type="match status" value="1"/>
</dbReference>
<dbReference type="Gene3D" id="3.40.1620.10">
    <property type="entry name" value="YefM-like domain"/>
    <property type="match status" value="1"/>
</dbReference>
<dbReference type="AlphaFoldDB" id="A0A1I2YQ38"/>
<dbReference type="STRING" id="341036.SAMN05660649_04561"/>
<name>A0A1I2YQ38_9FIRM</name>
<dbReference type="InterPro" id="IPR036165">
    <property type="entry name" value="YefM-like_sf"/>
</dbReference>
<dbReference type="Proteomes" id="UP000199337">
    <property type="component" value="Unassembled WGS sequence"/>
</dbReference>
<dbReference type="InterPro" id="IPR006442">
    <property type="entry name" value="Antitoxin_Phd/YefM"/>
</dbReference>
<dbReference type="OrthoDB" id="1807935at2"/>
<reference evidence="4" key="1">
    <citation type="submission" date="2016-10" db="EMBL/GenBank/DDBJ databases">
        <authorList>
            <person name="Varghese N."/>
            <person name="Submissions S."/>
        </authorList>
    </citation>
    <scope>NUCLEOTIDE SEQUENCE [LARGE SCALE GENOMIC DNA]</scope>
    <source>
        <strain evidence="4">DSM 17038</strain>
    </source>
</reference>
<comment type="function">
    <text evidence="2">Antitoxin component of a type II toxin-antitoxin (TA) system.</text>
</comment>
<proteinExistence type="inferred from homology"/>
<protein>
    <recommendedName>
        <fullName evidence="2">Antitoxin</fullName>
    </recommendedName>
</protein>
<dbReference type="RefSeq" id="WP_092474764.1">
    <property type="nucleotide sequence ID" value="NZ_FOOX01000022.1"/>
</dbReference>
<evidence type="ECO:0000256" key="2">
    <source>
        <dbReference type="RuleBase" id="RU362080"/>
    </source>
</evidence>
<gene>
    <name evidence="3" type="ORF">SAMN05660649_04561</name>
</gene>
<dbReference type="EMBL" id="FOOX01000022">
    <property type="protein sequence ID" value="SFH27793.1"/>
    <property type="molecule type" value="Genomic_DNA"/>
</dbReference>
<dbReference type="Pfam" id="PF02604">
    <property type="entry name" value="PhdYeFM_antitox"/>
    <property type="match status" value="1"/>
</dbReference>
<evidence type="ECO:0000313" key="4">
    <source>
        <dbReference type="Proteomes" id="UP000199337"/>
    </source>
</evidence>
<sequence length="99" mass="11366">MHMVSITEIRRNAKAVLANLIKTKKPIAILQRSKPVAYIIDAESFIKMQQQEISGFAESRKKSLANILQLKERVTKKSGIQEDSVKLIRDLREGINRYE</sequence>